<dbReference type="EMBL" id="BAABBA010000013">
    <property type="protein sequence ID" value="GAA4288263.1"/>
    <property type="molecule type" value="Genomic_DNA"/>
</dbReference>
<dbReference type="RefSeq" id="WP_345041963.1">
    <property type="nucleotide sequence ID" value="NZ_BAABBA010000013.1"/>
</dbReference>
<comment type="caution">
    <text evidence="2">The sequence shown here is derived from an EMBL/GenBank/DDBJ whole genome shotgun (WGS) entry which is preliminary data.</text>
</comment>
<proteinExistence type="predicted"/>
<gene>
    <name evidence="2" type="ORF">GCM10022262_26230</name>
</gene>
<dbReference type="PANTHER" id="PTHR38011">
    <property type="entry name" value="DIHYDROFOLATE REDUCTASE FAMILY PROTEIN (AFU_ORTHOLOGUE AFUA_8G06820)"/>
    <property type="match status" value="1"/>
</dbReference>
<evidence type="ECO:0000313" key="3">
    <source>
        <dbReference type="Proteomes" id="UP001499841"/>
    </source>
</evidence>
<sequence length="189" mass="20664">MRQMYAFLLTSLDGYHAGPGDELDWFRTDDEFERYSQDQGDVIDTIVMGRRTFEMMAAYWPTEQAYREDPVVAGFMNDLPKIVASRTLTSHPWGPTTFVADDVAAHLAAVKAEQGKDIAIFGSSTLVGELLPTGVIDELRVIVNPVVLGAGRPVFAGAAGPVGLHRTGVREFRNGNVLLTYRTMPGAST</sequence>
<dbReference type="InterPro" id="IPR050765">
    <property type="entry name" value="Riboflavin_Biosynth_HTPR"/>
</dbReference>
<feature type="domain" description="Bacterial bifunctional deaminase-reductase C-terminal" evidence="1">
    <location>
        <begin position="7"/>
        <end position="177"/>
    </location>
</feature>
<dbReference type="PANTHER" id="PTHR38011:SF11">
    <property type="entry name" value="2,5-DIAMINO-6-RIBOSYLAMINO-4(3H)-PYRIMIDINONE 5'-PHOSPHATE REDUCTASE"/>
    <property type="match status" value="1"/>
</dbReference>
<dbReference type="InterPro" id="IPR024072">
    <property type="entry name" value="DHFR-like_dom_sf"/>
</dbReference>
<accession>A0ABP8EW99</accession>
<keyword evidence="3" id="KW-1185">Reference proteome</keyword>
<dbReference type="Proteomes" id="UP001499841">
    <property type="component" value="Unassembled WGS sequence"/>
</dbReference>
<evidence type="ECO:0000259" key="1">
    <source>
        <dbReference type="Pfam" id="PF01872"/>
    </source>
</evidence>
<protein>
    <submittedName>
        <fullName evidence="2">Dihydrofolate reductase family protein</fullName>
    </submittedName>
</protein>
<dbReference type="Pfam" id="PF01872">
    <property type="entry name" value="RibD_C"/>
    <property type="match status" value="1"/>
</dbReference>
<evidence type="ECO:0000313" key="2">
    <source>
        <dbReference type="EMBL" id="GAA4288263.1"/>
    </source>
</evidence>
<dbReference type="Gene3D" id="3.40.430.10">
    <property type="entry name" value="Dihydrofolate Reductase, subunit A"/>
    <property type="match status" value="1"/>
</dbReference>
<dbReference type="InterPro" id="IPR002734">
    <property type="entry name" value="RibDG_C"/>
</dbReference>
<organism evidence="2 3">
    <name type="scientific">Georgenia daeguensis</name>
    <dbReference type="NCBI Taxonomy" id="908355"/>
    <lineage>
        <taxon>Bacteria</taxon>
        <taxon>Bacillati</taxon>
        <taxon>Actinomycetota</taxon>
        <taxon>Actinomycetes</taxon>
        <taxon>Micrococcales</taxon>
        <taxon>Bogoriellaceae</taxon>
        <taxon>Georgenia</taxon>
    </lineage>
</organism>
<name>A0ABP8EW99_9MICO</name>
<reference evidence="3" key="1">
    <citation type="journal article" date="2019" name="Int. J. Syst. Evol. Microbiol.">
        <title>The Global Catalogue of Microorganisms (GCM) 10K type strain sequencing project: providing services to taxonomists for standard genome sequencing and annotation.</title>
        <authorList>
            <consortium name="The Broad Institute Genomics Platform"/>
            <consortium name="The Broad Institute Genome Sequencing Center for Infectious Disease"/>
            <person name="Wu L."/>
            <person name="Ma J."/>
        </authorList>
    </citation>
    <scope>NUCLEOTIDE SEQUENCE [LARGE SCALE GENOMIC DNA]</scope>
    <source>
        <strain evidence="3">JCM 17459</strain>
    </source>
</reference>
<dbReference type="SUPFAM" id="SSF53597">
    <property type="entry name" value="Dihydrofolate reductase-like"/>
    <property type="match status" value="1"/>
</dbReference>